<evidence type="ECO:0000313" key="2">
    <source>
        <dbReference type="Proteomes" id="UP000466694"/>
    </source>
</evidence>
<reference evidence="1 2" key="1">
    <citation type="journal article" date="2013" name="Genome Biol.">
        <title>Comparative genomics of the core and accessory genomes of 48 Sinorhizobium strains comprising five genospecies.</title>
        <authorList>
            <person name="Sugawara M."/>
            <person name="Epstein B."/>
            <person name="Badgley B.D."/>
            <person name="Unno T."/>
            <person name="Xu L."/>
            <person name="Reese J."/>
            <person name="Gyaneshwar P."/>
            <person name="Denny R."/>
            <person name="Mudge J."/>
            <person name="Bharti A.K."/>
            <person name="Farmer A.D."/>
            <person name="May G.D."/>
            <person name="Woodward J.E."/>
            <person name="Medigue C."/>
            <person name="Vallenet D."/>
            <person name="Lajus A."/>
            <person name="Rouy Z."/>
            <person name="Martinez-Vaz B."/>
            <person name="Tiffin P."/>
            <person name="Young N.D."/>
            <person name="Sadowsky M.J."/>
        </authorList>
    </citation>
    <scope>NUCLEOTIDE SEQUENCE [LARGE SCALE GENOMIC DNA]</scope>
    <source>
        <strain evidence="1 2">USDA205</strain>
    </source>
</reference>
<dbReference type="EMBL" id="WISZ01000098">
    <property type="protein sequence ID" value="MQX09019.1"/>
    <property type="molecule type" value="Genomic_DNA"/>
</dbReference>
<dbReference type="RefSeq" id="WP_141321938.1">
    <property type="nucleotide sequence ID" value="NZ_BJNI01000004.1"/>
</dbReference>
<comment type="caution">
    <text evidence="1">The sequence shown here is derived from an EMBL/GenBank/DDBJ whole genome shotgun (WGS) entry which is preliminary data.</text>
</comment>
<accession>A0A844A7C5</accession>
<organism evidence="1 2">
    <name type="scientific">Rhizobium fredii</name>
    <name type="common">Sinorhizobium fredii</name>
    <dbReference type="NCBI Taxonomy" id="380"/>
    <lineage>
        <taxon>Bacteria</taxon>
        <taxon>Pseudomonadati</taxon>
        <taxon>Pseudomonadota</taxon>
        <taxon>Alphaproteobacteria</taxon>
        <taxon>Hyphomicrobiales</taxon>
        <taxon>Rhizobiaceae</taxon>
        <taxon>Sinorhizobium/Ensifer group</taxon>
        <taxon>Sinorhizobium</taxon>
    </lineage>
</organism>
<sequence length="63" mass="6955">MNDPDGASPHLGRDASSFTDLILGDGDLPATADLRGMHIIHANIALHKSAQPHYIQDIKRRRR</sequence>
<dbReference type="Proteomes" id="UP000466694">
    <property type="component" value="Unassembled WGS sequence"/>
</dbReference>
<gene>
    <name evidence="1" type="ORF">GHK48_12145</name>
</gene>
<evidence type="ECO:0000313" key="1">
    <source>
        <dbReference type="EMBL" id="MQX09019.1"/>
    </source>
</evidence>
<proteinExistence type="predicted"/>
<dbReference type="AlphaFoldDB" id="A0A844A7C5"/>
<protein>
    <submittedName>
        <fullName evidence="1">Uncharacterized protein</fullName>
    </submittedName>
</protein>
<name>A0A844A7C5_RHIFR</name>
<dbReference type="GeneID" id="48977813"/>